<reference evidence="1 2" key="1">
    <citation type="submission" date="2019-02" db="EMBL/GenBank/DDBJ databases">
        <title>Deep-cultivation of Planctomycetes and their phenomic and genomic characterization uncovers novel biology.</title>
        <authorList>
            <person name="Wiegand S."/>
            <person name="Jogler M."/>
            <person name="Boedeker C."/>
            <person name="Pinto D."/>
            <person name="Vollmers J."/>
            <person name="Rivas-Marin E."/>
            <person name="Kohn T."/>
            <person name="Peeters S.H."/>
            <person name="Heuer A."/>
            <person name="Rast P."/>
            <person name="Oberbeckmann S."/>
            <person name="Bunk B."/>
            <person name="Jeske O."/>
            <person name="Meyerdierks A."/>
            <person name="Storesund J.E."/>
            <person name="Kallscheuer N."/>
            <person name="Luecker S."/>
            <person name="Lage O.M."/>
            <person name="Pohl T."/>
            <person name="Merkel B.J."/>
            <person name="Hornburger P."/>
            <person name="Mueller R.-W."/>
            <person name="Bruemmer F."/>
            <person name="Labrenz M."/>
            <person name="Spormann A.M."/>
            <person name="Op den Camp H."/>
            <person name="Overmann J."/>
            <person name="Amann R."/>
            <person name="Jetten M.S.M."/>
            <person name="Mascher T."/>
            <person name="Medema M.H."/>
            <person name="Devos D.P."/>
            <person name="Kaster A.-K."/>
            <person name="Ovreas L."/>
            <person name="Rohde M."/>
            <person name="Galperin M.Y."/>
            <person name="Jogler C."/>
        </authorList>
    </citation>
    <scope>NUCLEOTIDE SEQUENCE [LARGE SCALE GENOMIC DNA]</scope>
    <source>
        <strain evidence="1 2">TBK1r</strain>
    </source>
</reference>
<name>A0ABX5XUE6_9BACT</name>
<dbReference type="RefSeq" id="WP_145210388.1">
    <property type="nucleotide sequence ID" value="NZ_CP036432.1"/>
</dbReference>
<gene>
    <name evidence="1" type="ORF">TBK1r_24250</name>
</gene>
<dbReference type="Proteomes" id="UP000318081">
    <property type="component" value="Chromosome"/>
</dbReference>
<organism evidence="1 2">
    <name type="scientific">Stieleria magnilauensis</name>
    <dbReference type="NCBI Taxonomy" id="2527963"/>
    <lineage>
        <taxon>Bacteria</taxon>
        <taxon>Pseudomonadati</taxon>
        <taxon>Planctomycetota</taxon>
        <taxon>Planctomycetia</taxon>
        <taxon>Pirellulales</taxon>
        <taxon>Pirellulaceae</taxon>
        <taxon>Stieleria</taxon>
    </lineage>
</organism>
<protein>
    <submittedName>
        <fullName evidence="1">Uncharacterized protein</fullName>
    </submittedName>
</protein>
<evidence type="ECO:0000313" key="2">
    <source>
        <dbReference type="Proteomes" id="UP000318081"/>
    </source>
</evidence>
<accession>A0ABX5XUE6</accession>
<keyword evidence="2" id="KW-1185">Reference proteome</keyword>
<proteinExistence type="predicted"/>
<evidence type="ECO:0000313" key="1">
    <source>
        <dbReference type="EMBL" id="QDV83484.1"/>
    </source>
</evidence>
<sequence length="367" mass="40236">MNSDRLASLHLLPPHSASVWATSPMYPVAQTISRPDGNSVRLELPLFWYEPPWIQLPREVAGRLAASVANLDVVVSALRRDIAIDEEPSELFAAIPADESAATDAAQRQFLPRMTPYRAERYGFMPADFDETRIIDVRLAATRDDSGRFAYSPDQMSRWEGGAEGTTIGGGGHVATGSFPTDVVSLNQARTKLDQLRLLAPSAAVFVSIDCYRLEEEIAAALVSRPDGLIVRMNQPEIEGIQLAALVTKTRRLMDEHEFAGKPLWIVPGEVSARDVAKLIALGASAVAIDAWCLPLVRFLLESMPTSRYDRTAFNQIPAVTSQHLWDDIDRVIGLLSAIMPHGSTPQRLGTYHSRWAKACGASLLVP</sequence>
<dbReference type="EMBL" id="CP036432">
    <property type="protein sequence ID" value="QDV83484.1"/>
    <property type="molecule type" value="Genomic_DNA"/>
</dbReference>